<comment type="caution">
    <text evidence="1">The sequence shown here is derived from an EMBL/GenBank/DDBJ whole genome shotgun (WGS) entry which is preliminary data.</text>
</comment>
<evidence type="ECO:0000313" key="1">
    <source>
        <dbReference type="EMBL" id="MPC09740.1"/>
    </source>
</evidence>
<sequence length="71" mass="7243">MTIPGGLSAALAAKHLYSQLVLVEVQGQGGGFWSSLLLMMSPAANVQEQNQSQHVVGGAGCKACGGGMSRR</sequence>
<keyword evidence="2" id="KW-1185">Reference proteome</keyword>
<dbReference type="AlphaFoldDB" id="A0A5B7CK65"/>
<organism evidence="1 2">
    <name type="scientific">Portunus trituberculatus</name>
    <name type="common">Swimming crab</name>
    <name type="synonym">Neptunus trituberculatus</name>
    <dbReference type="NCBI Taxonomy" id="210409"/>
    <lineage>
        <taxon>Eukaryota</taxon>
        <taxon>Metazoa</taxon>
        <taxon>Ecdysozoa</taxon>
        <taxon>Arthropoda</taxon>
        <taxon>Crustacea</taxon>
        <taxon>Multicrustacea</taxon>
        <taxon>Malacostraca</taxon>
        <taxon>Eumalacostraca</taxon>
        <taxon>Eucarida</taxon>
        <taxon>Decapoda</taxon>
        <taxon>Pleocyemata</taxon>
        <taxon>Brachyura</taxon>
        <taxon>Eubrachyura</taxon>
        <taxon>Portunoidea</taxon>
        <taxon>Portunidae</taxon>
        <taxon>Portuninae</taxon>
        <taxon>Portunus</taxon>
    </lineage>
</organism>
<name>A0A5B7CK65_PORTR</name>
<dbReference type="EMBL" id="VSRR010000083">
    <property type="protein sequence ID" value="MPC09740.1"/>
    <property type="molecule type" value="Genomic_DNA"/>
</dbReference>
<evidence type="ECO:0000313" key="2">
    <source>
        <dbReference type="Proteomes" id="UP000324222"/>
    </source>
</evidence>
<reference evidence="1 2" key="1">
    <citation type="submission" date="2019-05" db="EMBL/GenBank/DDBJ databases">
        <title>Another draft genome of Portunus trituberculatus and its Hox gene families provides insights of decapod evolution.</title>
        <authorList>
            <person name="Jeong J.-H."/>
            <person name="Song I."/>
            <person name="Kim S."/>
            <person name="Choi T."/>
            <person name="Kim D."/>
            <person name="Ryu S."/>
            <person name="Kim W."/>
        </authorList>
    </citation>
    <scope>NUCLEOTIDE SEQUENCE [LARGE SCALE GENOMIC DNA]</scope>
    <source>
        <tissue evidence="1">Muscle</tissue>
    </source>
</reference>
<proteinExistence type="predicted"/>
<dbReference type="Proteomes" id="UP000324222">
    <property type="component" value="Unassembled WGS sequence"/>
</dbReference>
<accession>A0A5B7CK65</accession>
<protein>
    <submittedName>
        <fullName evidence="1">Uncharacterized protein</fullName>
    </submittedName>
</protein>
<gene>
    <name evidence="1" type="ORF">E2C01_002359</name>
</gene>